<feature type="signal peptide" evidence="1">
    <location>
        <begin position="1"/>
        <end position="21"/>
    </location>
</feature>
<dbReference type="AlphaFoldDB" id="A0A3L8PXE0"/>
<feature type="chain" id="PRO_5017924018" evidence="1">
    <location>
        <begin position="22"/>
        <end position="176"/>
    </location>
</feature>
<evidence type="ECO:0000256" key="1">
    <source>
        <dbReference type="SAM" id="SignalP"/>
    </source>
</evidence>
<dbReference type="RefSeq" id="WP_121838735.1">
    <property type="nucleotide sequence ID" value="NZ_ML014772.1"/>
</dbReference>
<gene>
    <name evidence="2" type="ORF">D5018_09305</name>
</gene>
<dbReference type="EMBL" id="QZEI01000023">
    <property type="protein sequence ID" value="RLV59991.1"/>
    <property type="molecule type" value="Genomic_DNA"/>
</dbReference>
<organism evidence="2 3">
    <name type="scientific">Parashewanella curva</name>
    <dbReference type="NCBI Taxonomy" id="2338552"/>
    <lineage>
        <taxon>Bacteria</taxon>
        <taxon>Pseudomonadati</taxon>
        <taxon>Pseudomonadota</taxon>
        <taxon>Gammaproteobacteria</taxon>
        <taxon>Alteromonadales</taxon>
        <taxon>Shewanellaceae</taxon>
        <taxon>Parashewanella</taxon>
    </lineage>
</organism>
<proteinExistence type="predicted"/>
<sequence length="176" mass="19881">MLTKKSLLFILLLSHTFSVYSAPTPSMSNQLTAQITQGLISQLRKDLTLSPIYNPLKTYIFKDLKGIDWKSSLHDWKTPDGQVCQSSPSVTQACSELEFSKDTLKQRLNITNDTDFKLLLNTRFSQSVDEEIKGVPVWRIAYVQVNDGSVDLYGDSNTSNQFWFPAGIEFLPPLVN</sequence>
<protein>
    <submittedName>
        <fullName evidence="2">Uncharacterized protein</fullName>
    </submittedName>
</protein>
<reference evidence="2 3" key="1">
    <citation type="submission" date="2018-09" db="EMBL/GenBank/DDBJ databases">
        <title>Phylogeny of the Shewanellaceae, and recommendation for two new genera, Pseudoshewanella and Parashewanella.</title>
        <authorList>
            <person name="Wang G."/>
        </authorList>
    </citation>
    <scope>NUCLEOTIDE SEQUENCE [LARGE SCALE GENOMIC DNA]</scope>
    <source>
        <strain evidence="2 3">C51</strain>
    </source>
</reference>
<comment type="caution">
    <text evidence="2">The sequence shown here is derived from an EMBL/GenBank/DDBJ whole genome shotgun (WGS) entry which is preliminary data.</text>
</comment>
<name>A0A3L8PXE0_9GAMM</name>
<keyword evidence="3" id="KW-1185">Reference proteome</keyword>
<keyword evidence="1" id="KW-0732">Signal</keyword>
<evidence type="ECO:0000313" key="2">
    <source>
        <dbReference type="EMBL" id="RLV59991.1"/>
    </source>
</evidence>
<evidence type="ECO:0000313" key="3">
    <source>
        <dbReference type="Proteomes" id="UP000281474"/>
    </source>
</evidence>
<dbReference type="Proteomes" id="UP000281474">
    <property type="component" value="Unassembled WGS sequence"/>
</dbReference>
<accession>A0A3L8PXE0</accession>